<sequence>MEKLYYENPYEKDFIADIIDIIEEDNKFHILLNKTYFYPEGGGQPSDTGYIESTPVVYVYDKEGSIYHVVERKPSKIKKVKCKIDWERRYDHMQQHLGQHILSASLIELFNANTVGFHLGKEYSTIDIDKVISDENFKNAENMANEIILNNISVEVLYPTDKELKKLSLRKLPPKTDNQIRLVKIGDVDINACCGTHPYSTIEVQLVKFTRWEKYKNGMRIEFLCGKRAVEDYTAKYERVKEIGRLLAVSENDILEDIGRISKELRETNAEIKSLRDEVAGYVVEKMFLNTESIKDVKIIKEVYNDVDLKYVNTLASKLAAYPNVVALFGAISGDKAHLVFMRSKDLKVVNMGTLLKDAITLIDGKGGGSDFSAQGGGRNNNNLESCLEYAYNKVKDLVVSGN</sequence>
<dbReference type="PANTHER" id="PTHR43462">
    <property type="entry name" value="ALANYL-TRNA EDITING PROTEIN"/>
    <property type="match status" value="1"/>
</dbReference>
<dbReference type="Proteomes" id="UP000779508">
    <property type="component" value="Unassembled WGS sequence"/>
</dbReference>
<feature type="domain" description="Alanyl-transfer RNA synthetases family profile" evidence="5">
    <location>
        <begin position="1"/>
        <end position="235"/>
    </location>
</feature>
<evidence type="ECO:0000313" key="6">
    <source>
        <dbReference type="EMBL" id="MBU5676458.1"/>
    </source>
</evidence>
<feature type="coiled-coil region" evidence="4">
    <location>
        <begin position="258"/>
        <end position="285"/>
    </location>
</feature>
<evidence type="ECO:0000313" key="7">
    <source>
        <dbReference type="Proteomes" id="UP000779508"/>
    </source>
</evidence>
<protein>
    <submittedName>
        <fullName evidence="6">Alanyl-tRNA editing protein AlaX-L</fullName>
    </submittedName>
</protein>
<dbReference type="InterPro" id="IPR018165">
    <property type="entry name" value="Ala-tRNA-synth_IIc_core"/>
</dbReference>
<dbReference type="InterPro" id="IPR051335">
    <property type="entry name" value="Alanyl-tRNA_Editing_Enzymes"/>
</dbReference>
<keyword evidence="4" id="KW-0175">Coiled coil</keyword>
<gene>
    <name evidence="6" type="ORF">KQI88_08520</name>
</gene>
<keyword evidence="7" id="KW-1185">Reference proteome</keyword>
<evidence type="ECO:0000259" key="5">
    <source>
        <dbReference type="PROSITE" id="PS50860"/>
    </source>
</evidence>
<dbReference type="Pfam" id="PF01411">
    <property type="entry name" value="tRNA-synt_2c"/>
    <property type="match status" value="1"/>
</dbReference>
<comment type="caution">
    <text evidence="6">The sequence shown here is derived from an EMBL/GenBank/DDBJ whole genome shotgun (WGS) entry which is preliminary data.</text>
</comment>
<keyword evidence="3" id="KW-0862">Zinc</keyword>
<organism evidence="6 7">
    <name type="scientific">Alkaliphilus flagellatus</name>
    <dbReference type="NCBI Taxonomy" id="2841507"/>
    <lineage>
        <taxon>Bacteria</taxon>
        <taxon>Bacillati</taxon>
        <taxon>Bacillota</taxon>
        <taxon>Clostridia</taxon>
        <taxon>Peptostreptococcales</taxon>
        <taxon>Natronincolaceae</taxon>
        <taxon>Alkaliphilus</taxon>
    </lineage>
</organism>
<accession>A0ABS6G256</accession>
<dbReference type="InterPro" id="IPR012947">
    <property type="entry name" value="tRNA_SAD"/>
</dbReference>
<evidence type="ECO:0000256" key="1">
    <source>
        <dbReference type="ARBA" id="ARBA00004496"/>
    </source>
</evidence>
<keyword evidence="2" id="KW-0479">Metal-binding</keyword>
<dbReference type="EMBL" id="JAHLQK010000003">
    <property type="protein sequence ID" value="MBU5676458.1"/>
    <property type="molecule type" value="Genomic_DNA"/>
</dbReference>
<dbReference type="RefSeq" id="WP_216416239.1">
    <property type="nucleotide sequence ID" value="NZ_JAHLQK010000003.1"/>
</dbReference>
<dbReference type="InterPro" id="IPR003156">
    <property type="entry name" value="DHHA1_dom"/>
</dbReference>
<dbReference type="InterPro" id="IPR018164">
    <property type="entry name" value="Ala-tRNA-synth_IIc_N"/>
</dbReference>
<evidence type="ECO:0000256" key="4">
    <source>
        <dbReference type="SAM" id="Coils"/>
    </source>
</evidence>
<evidence type="ECO:0000256" key="2">
    <source>
        <dbReference type="ARBA" id="ARBA00022723"/>
    </source>
</evidence>
<dbReference type="SMART" id="SM00863">
    <property type="entry name" value="tRNA_SAD"/>
    <property type="match status" value="1"/>
</dbReference>
<dbReference type="Pfam" id="PF07973">
    <property type="entry name" value="tRNA_SAD"/>
    <property type="match status" value="1"/>
</dbReference>
<name>A0ABS6G256_9FIRM</name>
<comment type="subcellular location">
    <subcellularLocation>
        <location evidence="1">Cytoplasm</location>
    </subcellularLocation>
</comment>
<reference evidence="6 7" key="1">
    <citation type="submission" date="2021-06" db="EMBL/GenBank/DDBJ databases">
        <authorList>
            <person name="Sun Q."/>
            <person name="Li D."/>
        </authorList>
    </citation>
    <scope>NUCLEOTIDE SEQUENCE [LARGE SCALE GENOMIC DNA]</scope>
    <source>
        <strain evidence="6 7">MSJ-5</strain>
    </source>
</reference>
<dbReference type="Pfam" id="PF02272">
    <property type="entry name" value="DHHA1"/>
    <property type="match status" value="1"/>
</dbReference>
<dbReference type="PANTHER" id="PTHR43462:SF1">
    <property type="entry name" value="ALANYL-TRNA EDITING PROTEIN AARSD1"/>
    <property type="match status" value="1"/>
</dbReference>
<proteinExistence type="predicted"/>
<evidence type="ECO:0000256" key="3">
    <source>
        <dbReference type="ARBA" id="ARBA00022833"/>
    </source>
</evidence>
<dbReference type="PROSITE" id="PS50860">
    <property type="entry name" value="AA_TRNA_LIGASE_II_ALA"/>
    <property type="match status" value="1"/>
</dbReference>